<keyword evidence="2" id="KW-1185">Reference proteome</keyword>
<dbReference type="EMBL" id="FUEG01000049">
    <property type="protein sequence ID" value="SJL17849.1"/>
    <property type="molecule type" value="Genomic_DNA"/>
</dbReference>
<dbReference type="Proteomes" id="UP000219338">
    <property type="component" value="Unassembled WGS sequence"/>
</dbReference>
<sequence length="207" mass="24113">MTCPTCQCTTFAETWKTFEVKYANQTVLIRLGRFLPHTLRTLKNFGITKVDNGVSGPRQLLPWELSVRPLSLDSSERLIIDIGFKVGYYADYLRWWISGISEATNIRSIHIRIAMAVTYLDKAEDKPWKSVWQAFNSVLLDKQSLEQVVVLFQIPSFPRTFLARKRDIEIECKDLIERGIMRVVLPKTVHLETLYICVIQEVRTYQR</sequence>
<organism evidence="1 2">
    <name type="scientific">Armillaria ostoyae</name>
    <name type="common">Armillaria root rot fungus</name>
    <dbReference type="NCBI Taxonomy" id="47428"/>
    <lineage>
        <taxon>Eukaryota</taxon>
        <taxon>Fungi</taxon>
        <taxon>Dikarya</taxon>
        <taxon>Basidiomycota</taxon>
        <taxon>Agaricomycotina</taxon>
        <taxon>Agaricomycetes</taxon>
        <taxon>Agaricomycetidae</taxon>
        <taxon>Agaricales</taxon>
        <taxon>Marasmiineae</taxon>
        <taxon>Physalacriaceae</taxon>
        <taxon>Armillaria</taxon>
    </lineage>
</organism>
<name>A0A284SA41_ARMOS</name>
<reference evidence="2" key="1">
    <citation type="journal article" date="2017" name="Nat. Ecol. Evol.">
        <title>Genome expansion and lineage-specific genetic innovations in the forest pathogenic fungi Armillaria.</title>
        <authorList>
            <person name="Sipos G."/>
            <person name="Prasanna A.N."/>
            <person name="Walter M.C."/>
            <person name="O'Connor E."/>
            <person name="Balint B."/>
            <person name="Krizsan K."/>
            <person name="Kiss B."/>
            <person name="Hess J."/>
            <person name="Varga T."/>
            <person name="Slot J."/>
            <person name="Riley R."/>
            <person name="Boka B."/>
            <person name="Rigling D."/>
            <person name="Barry K."/>
            <person name="Lee J."/>
            <person name="Mihaltcheva S."/>
            <person name="LaButti K."/>
            <person name="Lipzen A."/>
            <person name="Waldron R."/>
            <person name="Moloney N.M."/>
            <person name="Sperisen C."/>
            <person name="Kredics L."/>
            <person name="Vagvoelgyi C."/>
            <person name="Patrignani A."/>
            <person name="Fitzpatrick D."/>
            <person name="Nagy I."/>
            <person name="Doyle S."/>
            <person name="Anderson J.B."/>
            <person name="Grigoriev I.V."/>
            <person name="Gueldener U."/>
            <person name="Muensterkoetter M."/>
            <person name="Nagy L.G."/>
        </authorList>
    </citation>
    <scope>NUCLEOTIDE SEQUENCE [LARGE SCALE GENOMIC DNA]</scope>
    <source>
        <strain evidence="2">C18/9</strain>
    </source>
</reference>
<evidence type="ECO:0000313" key="1">
    <source>
        <dbReference type="EMBL" id="SJL17849.1"/>
    </source>
</evidence>
<proteinExistence type="predicted"/>
<dbReference type="AlphaFoldDB" id="A0A284SA41"/>
<protein>
    <submittedName>
        <fullName evidence="1">Uncharacterized protein</fullName>
    </submittedName>
</protein>
<evidence type="ECO:0000313" key="2">
    <source>
        <dbReference type="Proteomes" id="UP000219338"/>
    </source>
</evidence>
<accession>A0A284SA41</accession>
<gene>
    <name evidence="1" type="ORF">ARMOST_21413</name>
</gene>